<dbReference type="AlphaFoldDB" id="A0A2W7HYK2"/>
<dbReference type="RefSeq" id="WP_111541222.1">
    <property type="nucleotide sequence ID" value="NZ_QKYV01000005.1"/>
</dbReference>
<dbReference type="InterPro" id="IPR008969">
    <property type="entry name" value="CarboxyPept-like_regulatory"/>
</dbReference>
<accession>A0A2W7HYK2</accession>
<comment type="caution">
    <text evidence="2">The sequence shown here is derived from an EMBL/GenBank/DDBJ whole genome shotgun (WGS) entry which is preliminary data.</text>
</comment>
<evidence type="ECO:0000313" key="2">
    <source>
        <dbReference type="EMBL" id="PZW39564.1"/>
    </source>
</evidence>
<evidence type="ECO:0000256" key="1">
    <source>
        <dbReference type="SAM" id="SignalP"/>
    </source>
</evidence>
<feature type="chain" id="PRO_5015862748" description="Carboxypeptidase-like protein" evidence="1">
    <location>
        <begin position="20"/>
        <end position="263"/>
    </location>
</feature>
<name>A0A2W7HYK2_9FLAO</name>
<gene>
    <name evidence="2" type="ORF">LX95_01922</name>
</gene>
<sequence>MKKRLLLLIVLLNLTALQAQIENRVFIKGQVSVDSYMDAGDINIYNMNTTEGAATNKYGEFILKVGLDDRLLVSSIQYQEFIVVVDEGVLKNKTINIKISEAVNELEEVTVRPYDLSGNVQADVAKIETVDAGRPELSSLEMVNTYDYKFTDDKNSKVENISIDKGYLTNGLNFANMFRAIFTDKNGSDDANTEEIDVAIRKVYNDDFFKRNLDIKKENINEFIYYTQENGLNQKMLEKGNELDLIEFLIEKSKTYKLQQQQK</sequence>
<evidence type="ECO:0000313" key="3">
    <source>
        <dbReference type="Proteomes" id="UP000249542"/>
    </source>
</evidence>
<keyword evidence="1" id="KW-0732">Signal</keyword>
<feature type="signal peptide" evidence="1">
    <location>
        <begin position="1"/>
        <end position="19"/>
    </location>
</feature>
<evidence type="ECO:0008006" key="4">
    <source>
        <dbReference type="Google" id="ProtNLM"/>
    </source>
</evidence>
<reference evidence="2 3" key="1">
    <citation type="submission" date="2018-06" db="EMBL/GenBank/DDBJ databases">
        <title>Genomic Encyclopedia of Archaeal and Bacterial Type Strains, Phase II (KMG-II): from individual species to whole genera.</title>
        <authorList>
            <person name="Goeker M."/>
        </authorList>
    </citation>
    <scope>NUCLEOTIDE SEQUENCE [LARGE SCALE GENOMIC DNA]</scope>
    <source>
        <strain evidence="2 3">DSM 15361</strain>
    </source>
</reference>
<dbReference type="SUPFAM" id="SSF49464">
    <property type="entry name" value="Carboxypeptidase regulatory domain-like"/>
    <property type="match status" value="1"/>
</dbReference>
<keyword evidence="3" id="KW-1185">Reference proteome</keyword>
<dbReference type="EMBL" id="QKYV01000005">
    <property type="protein sequence ID" value="PZW39564.1"/>
    <property type="molecule type" value="Genomic_DNA"/>
</dbReference>
<dbReference type="Proteomes" id="UP000249542">
    <property type="component" value="Unassembled WGS sequence"/>
</dbReference>
<organism evidence="2 3">
    <name type="scientific">Mesonia algae</name>
    <dbReference type="NCBI Taxonomy" id="213248"/>
    <lineage>
        <taxon>Bacteria</taxon>
        <taxon>Pseudomonadati</taxon>
        <taxon>Bacteroidota</taxon>
        <taxon>Flavobacteriia</taxon>
        <taxon>Flavobacteriales</taxon>
        <taxon>Flavobacteriaceae</taxon>
        <taxon>Mesonia</taxon>
    </lineage>
</organism>
<proteinExistence type="predicted"/>
<protein>
    <recommendedName>
        <fullName evidence="4">Carboxypeptidase-like protein</fullName>
    </recommendedName>
</protein>